<gene>
    <name evidence="2" type="ORF">DPMN_025070</name>
</gene>
<reference evidence="2" key="1">
    <citation type="journal article" date="2019" name="bioRxiv">
        <title>The Genome of the Zebra Mussel, Dreissena polymorpha: A Resource for Invasive Species Research.</title>
        <authorList>
            <person name="McCartney M.A."/>
            <person name="Auch B."/>
            <person name="Kono T."/>
            <person name="Mallez S."/>
            <person name="Zhang Y."/>
            <person name="Obille A."/>
            <person name="Becker A."/>
            <person name="Abrahante J.E."/>
            <person name="Garbe J."/>
            <person name="Badalamenti J.P."/>
            <person name="Herman A."/>
            <person name="Mangelson H."/>
            <person name="Liachko I."/>
            <person name="Sullivan S."/>
            <person name="Sone E.D."/>
            <person name="Koren S."/>
            <person name="Silverstein K.A.T."/>
            <person name="Beckman K.B."/>
            <person name="Gohl D.M."/>
        </authorList>
    </citation>
    <scope>NUCLEOTIDE SEQUENCE</scope>
    <source>
        <strain evidence="2">Duluth1</strain>
        <tissue evidence="2">Whole animal</tissue>
    </source>
</reference>
<feature type="region of interest" description="Disordered" evidence="1">
    <location>
        <begin position="19"/>
        <end position="55"/>
    </location>
</feature>
<dbReference type="AlphaFoldDB" id="A0A9D4LQU1"/>
<evidence type="ECO:0000313" key="3">
    <source>
        <dbReference type="Proteomes" id="UP000828390"/>
    </source>
</evidence>
<sequence>MGVHNVLVNIHEVQEKIAGDYDGGSGAHDAHPLGDVSQAAGRAPQVPLPIMPRQQ</sequence>
<evidence type="ECO:0000256" key="1">
    <source>
        <dbReference type="SAM" id="MobiDB-lite"/>
    </source>
</evidence>
<reference evidence="2" key="2">
    <citation type="submission" date="2020-11" db="EMBL/GenBank/DDBJ databases">
        <authorList>
            <person name="McCartney M.A."/>
            <person name="Auch B."/>
            <person name="Kono T."/>
            <person name="Mallez S."/>
            <person name="Becker A."/>
            <person name="Gohl D.M."/>
            <person name="Silverstein K.A.T."/>
            <person name="Koren S."/>
            <person name="Bechman K.B."/>
            <person name="Herman A."/>
            <person name="Abrahante J.E."/>
            <person name="Garbe J."/>
        </authorList>
    </citation>
    <scope>NUCLEOTIDE SEQUENCE</scope>
    <source>
        <strain evidence="2">Duluth1</strain>
        <tissue evidence="2">Whole animal</tissue>
    </source>
</reference>
<comment type="caution">
    <text evidence="2">The sequence shown here is derived from an EMBL/GenBank/DDBJ whole genome shotgun (WGS) entry which is preliminary data.</text>
</comment>
<keyword evidence="3" id="KW-1185">Reference proteome</keyword>
<proteinExistence type="predicted"/>
<name>A0A9D4LQU1_DREPO</name>
<feature type="compositionally biased region" description="Pro residues" evidence="1">
    <location>
        <begin position="46"/>
        <end position="55"/>
    </location>
</feature>
<organism evidence="2 3">
    <name type="scientific">Dreissena polymorpha</name>
    <name type="common">Zebra mussel</name>
    <name type="synonym">Mytilus polymorpha</name>
    <dbReference type="NCBI Taxonomy" id="45954"/>
    <lineage>
        <taxon>Eukaryota</taxon>
        <taxon>Metazoa</taxon>
        <taxon>Spiralia</taxon>
        <taxon>Lophotrochozoa</taxon>
        <taxon>Mollusca</taxon>
        <taxon>Bivalvia</taxon>
        <taxon>Autobranchia</taxon>
        <taxon>Heteroconchia</taxon>
        <taxon>Euheterodonta</taxon>
        <taxon>Imparidentia</taxon>
        <taxon>Neoheterodontei</taxon>
        <taxon>Myida</taxon>
        <taxon>Dreissenoidea</taxon>
        <taxon>Dreissenidae</taxon>
        <taxon>Dreissena</taxon>
    </lineage>
</organism>
<evidence type="ECO:0000313" key="2">
    <source>
        <dbReference type="EMBL" id="KAH3862107.1"/>
    </source>
</evidence>
<dbReference type="Proteomes" id="UP000828390">
    <property type="component" value="Unassembled WGS sequence"/>
</dbReference>
<dbReference type="EMBL" id="JAIWYP010000002">
    <property type="protein sequence ID" value="KAH3862107.1"/>
    <property type="molecule type" value="Genomic_DNA"/>
</dbReference>
<accession>A0A9D4LQU1</accession>
<protein>
    <submittedName>
        <fullName evidence="2">Uncharacterized protein</fullName>
    </submittedName>
</protein>